<dbReference type="Gene3D" id="3.30.160.110">
    <property type="entry name" value="Siroheme synthase, domain 2"/>
    <property type="match status" value="1"/>
</dbReference>
<comment type="caution">
    <text evidence="21">The sequence shown here is derived from an EMBL/GenBank/DDBJ whole genome shotgun (WGS) entry which is preliminary data.</text>
</comment>
<comment type="similarity">
    <text evidence="15">In the N-terminal section; belongs to the precorrin-2 dehydrogenase / sirohydrochlorin ferrochelatase family.</text>
</comment>
<dbReference type="CDD" id="cd11642">
    <property type="entry name" value="SUMT"/>
    <property type="match status" value="1"/>
</dbReference>
<evidence type="ECO:0000256" key="14">
    <source>
        <dbReference type="ARBA" id="ARBA00060548"/>
    </source>
</evidence>
<feature type="domain" description="Tetrapyrrole methylase" evidence="18">
    <location>
        <begin position="217"/>
        <end position="426"/>
    </location>
</feature>
<keyword evidence="10 15" id="KW-0627">Porphyrin biosynthesis</keyword>
<feature type="binding site" evidence="15">
    <location>
        <position position="224"/>
    </location>
    <ligand>
        <name>S-adenosyl-L-methionine</name>
        <dbReference type="ChEBI" id="CHEBI:59789"/>
    </ligand>
</feature>
<evidence type="ECO:0000256" key="16">
    <source>
        <dbReference type="PIRSR" id="PIRSR036426-1"/>
    </source>
</evidence>
<evidence type="ECO:0000256" key="17">
    <source>
        <dbReference type="RuleBase" id="RU003960"/>
    </source>
</evidence>
<evidence type="ECO:0000256" key="15">
    <source>
        <dbReference type="HAMAP-Rule" id="MF_01646"/>
    </source>
</evidence>
<keyword evidence="8 15" id="KW-0520">NAD</keyword>
<dbReference type="UniPathway" id="UPA00262">
    <property type="reaction ID" value="UER00211"/>
</dbReference>
<gene>
    <name evidence="15" type="primary">cysG</name>
    <name evidence="21" type="ORF">BFW38_11835</name>
</gene>
<dbReference type="FunFam" id="3.30.950.10:FF:000001">
    <property type="entry name" value="Siroheme synthase"/>
    <property type="match status" value="1"/>
</dbReference>
<dbReference type="AlphaFoldDB" id="A0A1E2VB15"/>
<evidence type="ECO:0000256" key="10">
    <source>
        <dbReference type="ARBA" id="ARBA00023244"/>
    </source>
</evidence>
<evidence type="ECO:0000256" key="11">
    <source>
        <dbReference type="ARBA" id="ARBA00023268"/>
    </source>
</evidence>
<dbReference type="PROSITE" id="PS00840">
    <property type="entry name" value="SUMT_2"/>
    <property type="match status" value="1"/>
</dbReference>
<dbReference type="SUPFAM" id="SSF53790">
    <property type="entry name" value="Tetrapyrrole methylase"/>
    <property type="match status" value="1"/>
</dbReference>
<dbReference type="HAMAP" id="MF_01646">
    <property type="entry name" value="Siroheme_synth"/>
    <property type="match status" value="1"/>
</dbReference>
<evidence type="ECO:0000256" key="12">
    <source>
        <dbReference type="ARBA" id="ARBA00025705"/>
    </source>
</evidence>
<comment type="pathway">
    <text evidence="14 15">Cofactor biosynthesis; adenosylcobalamin biosynthesis; precorrin-2 from uroporphyrinogen III: step 1/1.</text>
</comment>
<comment type="catalytic activity">
    <reaction evidence="15">
        <text>siroheme + 2 H(+) = sirohydrochlorin + Fe(2+)</text>
        <dbReference type="Rhea" id="RHEA:24360"/>
        <dbReference type="ChEBI" id="CHEBI:15378"/>
        <dbReference type="ChEBI" id="CHEBI:29033"/>
        <dbReference type="ChEBI" id="CHEBI:58351"/>
        <dbReference type="ChEBI" id="CHEBI:60052"/>
        <dbReference type="EC" id="4.99.1.4"/>
    </reaction>
</comment>
<evidence type="ECO:0000256" key="9">
    <source>
        <dbReference type="ARBA" id="ARBA00023239"/>
    </source>
</evidence>
<dbReference type="Pfam" id="PF14824">
    <property type="entry name" value="Sirohm_synth_M"/>
    <property type="match status" value="1"/>
</dbReference>
<sequence length="478" mass="51530">MDYYPLFAQLQGRACLLVGGGEVASRKGDALLKAGAVLHIVAPEISTTLQEAVSAGQAHWIGPVFDPVQLDEVWLVIAATDNPEVNDEVYQAATARRLFVNVVDDQPRCSFIVPSLVDRGPLQIAMSTGGRAPVLARLIRQKLETLIPQSTGRLLALAGRLRQTIKQQLTDVTERRRFYEQLLEGPVARLVAAGRDQEAEQSTLEALSAHRSQGGEVWLVGAGPGDPELLTLRALQLMQAADVVLYDRLVSAEILELCRRDAERFSVGKVAGHHTVPQPEINDWLIRLARQGKRVLRLKGGDPFIFGRGGEEAQSLVEAQVPFQVVPGITAASGATAYAGIPLTHRDYSQTVQFVTGHGRVDGDPMDWPLLAKSRQTLVIYMGTLKAEAITTALIEHGRDPSTPVAIISRGTRSDQTKVVGTLQGLPELAAQPEVTSPSLIIVGEVVALHQQLDWFGGAGFADEPPAVQSSTESSTVS</sequence>
<comment type="caution">
    <text evidence="15">Lacks conserved residue(s) required for the propagation of feature annotation.</text>
</comment>
<dbReference type="InterPro" id="IPR014777">
    <property type="entry name" value="4pyrrole_Mease_sub1"/>
</dbReference>
<dbReference type="InterPro" id="IPR000878">
    <property type="entry name" value="4pyrrol_Mease"/>
</dbReference>
<keyword evidence="9 15" id="KW-0456">Lyase</keyword>
<evidence type="ECO:0000256" key="1">
    <source>
        <dbReference type="ARBA" id="ARBA00005010"/>
    </source>
</evidence>
<dbReference type="RefSeq" id="WP_068998958.1">
    <property type="nucleotide sequence ID" value="NZ_MDTQ01000001.1"/>
</dbReference>
<evidence type="ECO:0000256" key="6">
    <source>
        <dbReference type="ARBA" id="ARBA00022691"/>
    </source>
</evidence>
<dbReference type="InterPro" id="IPR028281">
    <property type="entry name" value="Sirohaem_synthase_central"/>
</dbReference>
<dbReference type="InterPro" id="IPR037115">
    <property type="entry name" value="Sirohaem_synt_dimer_dom_sf"/>
</dbReference>
<dbReference type="GO" id="GO:0032259">
    <property type="term" value="P:methylation"/>
    <property type="evidence" value="ECO:0007669"/>
    <property type="project" value="UniProtKB-KW"/>
</dbReference>
<dbReference type="GO" id="GO:0004851">
    <property type="term" value="F:uroporphyrin-III C-methyltransferase activity"/>
    <property type="evidence" value="ECO:0007669"/>
    <property type="project" value="UniProtKB-UniRule"/>
</dbReference>
<dbReference type="UniPathway" id="UPA00148">
    <property type="reaction ID" value="UER00211"/>
</dbReference>
<dbReference type="GO" id="GO:0009236">
    <property type="term" value="P:cobalamin biosynthetic process"/>
    <property type="evidence" value="ECO:0007669"/>
    <property type="project" value="UniProtKB-UniRule"/>
</dbReference>
<comment type="pathway">
    <text evidence="15">Cofactor biosynthesis; adenosylcobalamin biosynthesis; sirohydrochlorin from precorrin-2: step 1/1.</text>
</comment>
<comment type="pathway">
    <text evidence="12 15">Porphyrin-containing compound metabolism; siroheme biosynthesis; precorrin-2 from uroporphyrinogen III: step 1/1.</text>
</comment>
<dbReference type="PANTHER" id="PTHR45790">
    <property type="entry name" value="SIROHEME SYNTHASE-RELATED"/>
    <property type="match status" value="1"/>
</dbReference>
<feature type="binding site" evidence="15">
    <location>
        <position position="382"/>
    </location>
    <ligand>
        <name>S-adenosyl-L-methionine</name>
        <dbReference type="ChEBI" id="CHEBI:59789"/>
    </ligand>
</feature>
<dbReference type="Pfam" id="PF00590">
    <property type="entry name" value="TP_methylase"/>
    <property type="match status" value="1"/>
</dbReference>
<protein>
    <recommendedName>
        <fullName evidence="15">Siroheme synthase</fullName>
    </recommendedName>
    <domain>
        <recommendedName>
            <fullName evidence="15">Uroporphyrinogen-III C-methyltransferase</fullName>
            <shortName evidence="15">Urogen III methylase</shortName>
            <ecNumber evidence="15">2.1.1.107</ecNumber>
        </recommendedName>
        <alternativeName>
            <fullName evidence="15">SUMT</fullName>
        </alternativeName>
        <alternativeName>
            <fullName evidence="15">Uroporphyrinogen III methylase</fullName>
            <shortName evidence="15">UROM</shortName>
        </alternativeName>
    </domain>
    <domain>
        <recommendedName>
            <fullName evidence="15">Precorrin-2 dehydrogenase</fullName>
            <ecNumber evidence="15">1.3.1.76</ecNumber>
        </recommendedName>
    </domain>
    <domain>
        <recommendedName>
            <fullName evidence="15">Sirohydrochlorin ferrochelatase</fullName>
            <ecNumber evidence="15">4.99.1.4</ecNumber>
        </recommendedName>
    </domain>
</protein>
<feature type="active site" description="Proton donor" evidence="15 16">
    <location>
        <position position="269"/>
    </location>
</feature>
<comment type="catalytic activity">
    <reaction evidence="13 15">
        <text>precorrin-2 + NAD(+) = sirohydrochlorin + NADH + 2 H(+)</text>
        <dbReference type="Rhea" id="RHEA:15613"/>
        <dbReference type="ChEBI" id="CHEBI:15378"/>
        <dbReference type="ChEBI" id="CHEBI:57540"/>
        <dbReference type="ChEBI" id="CHEBI:57945"/>
        <dbReference type="ChEBI" id="CHEBI:58351"/>
        <dbReference type="ChEBI" id="CHEBI:58827"/>
        <dbReference type="EC" id="1.3.1.76"/>
    </reaction>
</comment>
<dbReference type="STRING" id="197479.BFW38_11835"/>
<accession>A0A1E2VB15</accession>
<dbReference type="EC" id="2.1.1.107" evidence="15"/>
<dbReference type="PIRSF" id="PIRSF036426">
    <property type="entry name" value="Sirohaem_synth"/>
    <property type="match status" value="1"/>
</dbReference>
<evidence type="ECO:0000256" key="5">
    <source>
        <dbReference type="ARBA" id="ARBA00022679"/>
    </source>
</evidence>
<feature type="binding site" evidence="15">
    <location>
        <begin position="330"/>
        <end position="331"/>
    </location>
    <ligand>
        <name>S-adenosyl-L-methionine</name>
        <dbReference type="ChEBI" id="CHEBI:59789"/>
    </ligand>
</feature>
<dbReference type="InterPro" id="IPR035996">
    <property type="entry name" value="4pyrrol_Methylase_sf"/>
</dbReference>
<feature type="region of interest" description="Precorrin-2 dehydrogenase / sirohydrochlorin ferrochelatase" evidence="15">
    <location>
        <begin position="1"/>
        <end position="203"/>
    </location>
</feature>
<reference evidence="21 22" key="1">
    <citation type="submission" date="2016-08" db="EMBL/GenBank/DDBJ databases">
        <authorList>
            <person name="Seilhamer J.J."/>
        </authorList>
    </citation>
    <scope>NUCLEOTIDE SEQUENCE [LARGE SCALE GENOMIC DNA]</scope>
    <source>
        <strain evidence="21 22">PH27A</strain>
    </source>
</reference>
<dbReference type="Gene3D" id="1.10.8.210">
    <property type="entry name" value="Sirohaem synthase, dimerisation domain"/>
    <property type="match status" value="1"/>
</dbReference>
<dbReference type="InterPro" id="IPR036291">
    <property type="entry name" value="NAD(P)-bd_dom_sf"/>
</dbReference>
<keyword evidence="11 15" id="KW-0511">Multifunctional enzyme</keyword>
<dbReference type="GO" id="GO:0043115">
    <property type="term" value="F:precorrin-2 dehydrogenase activity"/>
    <property type="evidence" value="ECO:0007669"/>
    <property type="project" value="UniProtKB-UniRule"/>
</dbReference>
<dbReference type="GO" id="GO:0051266">
    <property type="term" value="F:sirohydrochlorin ferrochelatase activity"/>
    <property type="evidence" value="ECO:0007669"/>
    <property type="project" value="UniProtKB-EC"/>
</dbReference>
<dbReference type="NCBIfam" id="TIGR01469">
    <property type="entry name" value="cobA_cysG_Cterm"/>
    <property type="match status" value="1"/>
</dbReference>
<dbReference type="EMBL" id="MDTQ01000001">
    <property type="protein sequence ID" value="ODC04113.1"/>
    <property type="molecule type" value="Genomic_DNA"/>
</dbReference>
<dbReference type="EC" id="4.99.1.4" evidence="15"/>
<comment type="similarity">
    <text evidence="2 17">Belongs to the precorrin methyltransferase family.</text>
</comment>
<evidence type="ECO:0000256" key="13">
    <source>
        <dbReference type="ARBA" id="ARBA00047561"/>
    </source>
</evidence>
<evidence type="ECO:0000313" key="22">
    <source>
        <dbReference type="Proteomes" id="UP000094291"/>
    </source>
</evidence>
<dbReference type="FunFam" id="3.40.1010.10:FF:000001">
    <property type="entry name" value="Siroheme synthase"/>
    <property type="match status" value="1"/>
</dbReference>
<dbReference type="Gene3D" id="3.40.1010.10">
    <property type="entry name" value="Cobalt-precorrin-4 Transmethylase, Domain 1"/>
    <property type="match status" value="1"/>
</dbReference>
<feature type="domain" description="Sirohaem synthase dimerisation" evidence="19">
    <location>
        <begin position="150"/>
        <end position="207"/>
    </location>
</feature>
<dbReference type="NCBIfam" id="TIGR01470">
    <property type="entry name" value="cysG_Nterm"/>
    <property type="match status" value="1"/>
</dbReference>
<feature type="domain" description="Siroheme synthase central" evidence="20">
    <location>
        <begin position="119"/>
        <end position="144"/>
    </location>
</feature>
<dbReference type="PROSITE" id="PS00839">
    <property type="entry name" value="SUMT_1"/>
    <property type="match status" value="1"/>
</dbReference>
<dbReference type="Pfam" id="PF13241">
    <property type="entry name" value="NAD_binding_7"/>
    <property type="match status" value="1"/>
</dbReference>
<comment type="pathway">
    <text evidence="15">Porphyrin-containing compound metabolism; siroheme biosynthesis; siroheme from sirohydrochlorin: step 1/1.</text>
</comment>
<evidence type="ECO:0000256" key="2">
    <source>
        <dbReference type="ARBA" id="ARBA00005879"/>
    </source>
</evidence>
<organism evidence="21 22">
    <name type="scientific">Terasakiispira papahanaumokuakeensis</name>
    <dbReference type="NCBI Taxonomy" id="197479"/>
    <lineage>
        <taxon>Bacteria</taxon>
        <taxon>Pseudomonadati</taxon>
        <taxon>Pseudomonadota</taxon>
        <taxon>Gammaproteobacteria</taxon>
        <taxon>Oceanospirillales</taxon>
        <taxon>Terasakiispira</taxon>
    </lineage>
</organism>
<name>A0A1E2VB15_9GAMM</name>
<dbReference type="Gene3D" id="3.40.50.720">
    <property type="entry name" value="NAD(P)-binding Rossmann-like Domain"/>
    <property type="match status" value="1"/>
</dbReference>
<dbReference type="PANTHER" id="PTHR45790:SF1">
    <property type="entry name" value="SIROHEME SYNTHASE"/>
    <property type="match status" value="1"/>
</dbReference>
<feature type="active site" description="Proton acceptor" evidence="15 16">
    <location>
        <position position="247"/>
    </location>
</feature>
<dbReference type="GO" id="GO:0019354">
    <property type="term" value="P:siroheme biosynthetic process"/>
    <property type="evidence" value="ECO:0007669"/>
    <property type="project" value="UniProtKB-UniRule"/>
</dbReference>
<dbReference type="GO" id="GO:0051287">
    <property type="term" value="F:NAD binding"/>
    <property type="evidence" value="ECO:0007669"/>
    <property type="project" value="InterPro"/>
</dbReference>
<comment type="function">
    <text evidence="15">Multifunctional enzyme that catalyzes the SAM-dependent methylations of uroporphyrinogen III at position C-2 and C-7 to form precorrin-2 via precorrin-1. Then it catalyzes the NAD-dependent ring dehydrogenation of precorrin-2 to yield sirohydrochlorin. Finally, it catalyzes the ferrochelation of sirohydrochlorin to yield siroheme.</text>
</comment>
<feature type="binding site" evidence="15">
    <location>
        <position position="305"/>
    </location>
    <ligand>
        <name>S-adenosyl-L-methionine</name>
        <dbReference type="ChEBI" id="CHEBI:59789"/>
    </ligand>
</feature>
<dbReference type="InterPro" id="IPR003043">
    <property type="entry name" value="Uropor_MeTrfase_CS"/>
</dbReference>
<evidence type="ECO:0000313" key="21">
    <source>
        <dbReference type="EMBL" id="ODC04113.1"/>
    </source>
</evidence>
<comment type="catalytic activity">
    <reaction evidence="15">
        <text>uroporphyrinogen III + 2 S-adenosyl-L-methionine = precorrin-2 + 2 S-adenosyl-L-homocysteine + H(+)</text>
        <dbReference type="Rhea" id="RHEA:32459"/>
        <dbReference type="ChEBI" id="CHEBI:15378"/>
        <dbReference type="ChEBI" id="CHEBI:57308"/>
        <dbReference type="ChEBI" id="CHEBI:57856"/>
        <dbReference type="ChEBI" id="CHEBI:58827"/>
        <dbReference type="ChEBI" id="CHEBI:59789"/>
        <dbReference type="EC" id="2.1.1.107"/>
    </reaction>
</comment>
<dbReference type="OrthoDB" id="9815856at2"/>
<dbReference type="InterPro" id="IPR012409">
    <property type="entry name" value="Sirohaem_synth"/>
</dbReference>
<evidence type="ECO:0000256" key="7">
    <source>
        <dbReference type="ARBA" id="ARBA00023002"/>
    </source>
</evidence>
<dbReference type="EC" id="1.3.1.76" evidence="15"/>
<dbReference type="InterPro" id="IPR014776">
    <property type="entry name" value="4pyrrole_Mease_sub2"/>
</dbReference>
<dbReference type="InterPro" id="IPR019478">
    <property type="entry name" value="Sirohaem_synthase_dimer_dom"/>
</dbReference>
<dbReference type="InterPro" id="IPR050161">
    <property type="entry name" value="Siro_Cobalamin_biosynth"/>
</dbReference>
<keyword evidence="22" id="KW-1185">Reference proteome</keyword>
<feature type="region of interest" description="Uroporphyrinogen-III C-methyltransferase" evidence="15">
    <location>
        <begin position="215"/>
        <end position="478"/>
    </location>
</feature>
<keyword evidence="7 15" id="KW-0560">Oxidoreductase</keyword>
<comment type="pathway">
    <text evidence="1 15">Porphyrin-containing compound metabolism; siroheme biosynthesis; sirohydrochlorin from precorrin-2: step 1/1.</text>
</comment>
<evidence type="ECO:0000259" key="19">
    <source>
        <dbReference type="Pfam" id="PF10414"/>
    </source>
</evidence>
<keyword evidence="4 15" id="KW-0489">Methyltransferase</keyword>
<dbReference type="InterPro" id="IPR006366">
    <property type="entry name" value="CobA/CysG_C"/>
</dbReference>
<dbReference type="NCBIfam" id="NF007922">
    <property type="entry name" value="PRK10637.1"/>
    <property type="match status" value="1"/>
</dbReference>
<dbReference type="NCBIfam" id="NF004790">
    <property type="entry name" value="PRK06136.1"/>
    <property type="match status" value="1"/>
</dbReference>
<feature type="binding site" evidence="15">
    <location>
        <begin position="22"/>
        <end position="23"/>
    </location>
    <ligand>
        <name>NAD(+)</name>
        <dbReference type="ChEBI" id="CHEBI:57540"/>
    </ligand>
</feature>
<comment type="similarity">
    <text evidence="15">In the C-terminal section; belongs to the precorrin methyltransferase family.</text>
</comment>
<evidence type="ECO:0000259" key="20">
    <source>
        <dbReference type="Pfam" id="PF14824"/>
    </source>
</evidence>
<dbReference type="FunFam" id="3.30.160.110:FF:000001">
    <property type="entry name" value="Siroheme synthase"/>
    <property type="match status" value="1"/>
</dbReference>
<keyword evidence="5 15" id="KW-0808">Transferase</keyword>
<dbReference type="Proteomes" id="UP000094291">
    <property type="component" value="Unassembled WGS sequence"/>
</dbReference>
<evidence type="ECO:0000256" key="8">
    <source>
        <dbReference type="ARBA" id="ARBA00023027"/>
    </source>
</evidence>
<evidence type="ECO:0000256" key="4">
    <source>
        <dbReference type="ARBA" id="ARBA00022603"/>
    </source>
</evidence>
<feature type="binding site" evidence="15">
    <location>
        <begin position="300"/>
        <end position="302"/>
    </location>
    <ligand>
        <name>S-adenosyl-L-methionine</name>
        <dbReference type="ChEBI" id="CHEBI:59789"/>
    </ligand>
</feature>
<dbReference type="SUPFAM" id="SSF51735">
    <property type="entry name" value="NAD(P)-binding Rossmann-fold domains"/>
    <property type="match status" value="1"/>
</dbReference>
<evidence type="ECO:0000259" key="18">
    <source>
        <dbReference type="Pfam" id="PF00590"/>
    </source>
</evidence>
<feature type="binding site" evidence="15">
    <location>
        <position position="411"/>
    </location>
    <ligand>
        <name>S-adenosyl-L-methionine</name>
        <dbReference type="ChEBI" id="CHEBI:59789"/>
    </ligand>
</feature>
<evidence type="ECO:0000256" key="3">
    <source>
        <dbReference type="ARBA" id="ARBA00022573"/>
    </source>
</evidence>
<dbReference type="Pfam" id="PF10414">
    <property type="entry name" value="CysG_dimeriser"/>
    <property type="match status" value="1"/>
</dbReference>
<dbReference type="SUPFAM" id="SSF75615">
    <property type="entry name" value="Siroheme synthase middle domains-like"/>
    <property type="match status" value="1"/>
</dbReference>
<feature type="binding site" evidence="15">
    <location>
        <begin position="43"/>
        <end position="44"/>
    </location>
    <ligand>
        <name>NAD(+)</name>
        <dbReference type="ChEBI" id="CHEBI:57540"/>
    </ligand>
</feature>
<keyword evidence="3 15" id="KW-0169">Cobalamin biosynthesis</keyword>
<keyword evidence="6 15" id="KW-0949">S-adenosyl-L-methionine</keyword>
<proteinExistence type="inferred from homology"/>
<dbReference type="InterPro" id="IPR006367">
    <property type="entry name" value="Sirohaem_synthase_N"/>
</dbReference>
<dbReference type="Gene3D" id="3.30.950.10">
    <property type="entry name" value="Methyltransferase, Cobalt-precorrin-4 Transmethylase, Domain 2"/>
    <property type="match status" value="1"/>
</dbReference>